<feature type="transmembrane region" description="Helical" evidence="10">
    <location>
        <begin position="357"/>
        <end position="378"/>
    </location>
</feature>
<dbReference type="CDD" id="cd13123">
    <property type="entry name" value="MATE_MurJ_like"/>
    <property type="match status" value="1"/>
</dbReference>
<feature type="transmembrane region" description="Helical" evidence="10">
    <location>
        <begin position="487"/>
        <end position="507"/>
    </location>
</feature>
<evidence type="ECO:0000313" key="12">
    <source>
        <dbReference type="EMBL" id="WLD58849.1"/>
    </source>
</evidence>
<sequence length="513" mass="55095">MAGSRLLKSSAIVSAGTMTSRVLGLVRDVVMAAVLGATNAADAFYVAFKIPNFFRRLFAEGAFAQAFVPVLAEYKEEGGLAAVQALVNRVFMALGFSLFVVCTLALIAAPGITWLFASGFHQYPDKLALTTELIRITFPYLGFISLTAFAGGILNTYGRYAIPALTPVLLNLSLIGAAFWLTPYVPTPAHAFAWGVFIAGVAQLLFQAPFLVQLSLLPKPVWDWRHPGVTRILKLMAPAMLGVSVAQINLLLDTVLASWLEAGSVAWLYYSDRLVELPLGVIGIAIATVVLPSLSAEVAKKDDTAFRDSLHWATRIVLLLGVPAAVALAVLAVPILSTLFFYGAMTANDVTRSAHSLMAYSGGLVAFMLVKVLAPGFFSRQDMRTPVRIAIIALVANMVFNLILIWPLAHVGLALATTMSAWLNAGLLAAGLTKVGLFNPIALLRHPRTLGVLMASGAMAAVLWALMPGTQWWLDAELWGRVRALTALVVVGMLVYAVALLATGWRLRHLTRQ</sequence>
<keyword evidence="3 10" id="KW-0812">Transmembrane</keyword>
<accession>A0AB38YHJ3</accession>
<keyword evidence="5 10" id="KW-0573">Peptidoglycan synthesis</keyword>
<comment type="pathway">
    <text evidence="10">Cell wall biogenesis; peptidoglycan biosynthesis.</text>
</comment>
<evidence type="ECO:0000256" key="7">
    <source>
        <dbReference type="ARBA" id="ARBA00023136"/>
    </source>
</evidence>
<keyword evidence="2 10" id="KW-1003">Cell membrane</keyword>
<feature type="transmembrane region" description="Helical" evidence="10">
    <location>
        <begin position="317"/>
        <end position="345"/>
    </location>
</feature>
<feature type="transmembrane region" description="Helical" evidence="10">
    <location>
        <begin position="390"/>
        <end position="409"/>
    </location>
</feature>
<evidence type="ECO:0000256" key="5">
    <source>
        <dbReference type="ARBA" id="ARBA00022984"/>
    </source>
</evidence>
<feature type="transmembrane region" description="Helical" evidence="10">
    <location>
        <begin position="277"/>
        <end position="296"/>
    </location>
</feature>
<dbReference type="PANTHER" id="PTHR47019">
    <property type="entry name" value="LIPID II FLIPPASE MURJ"/>
    <property type="match status" value="1"/>
</dbReference>
<name>A0AB38YHJ3_9GAMM</name>
<dbReference type="GO" id="GO:0015648">
    <property type="term" value="F:lipid-linked peptidoglycan transporter activity"/>
    <property type="evidence" value="ECO:0007669"/>
    <property type="project" value="UniProtKB-UniRule"/>
</dbReference>
<feature type="transmembrane region" description="Helical" evidence="10">
    <location>
        <begin position="450"/>
        <end position="467"/>
    </location>
</feature>
<feature type="transmembrane region" description="Helical" evidence="10">
    <location>
        <begin position="421"/>
        <end position="438"/>
    </location>
</feature>
<evidence type="ECO:0000256" key="2">
    <source>
        <dbReference type="ARBA" id="ARBA00022475"/>
    </source>
</evidence>
<keyword evidence="7 10" id="KW-0472">Membrane</keyword>
<evidence type="ECO:0000256" key="4">
    <source>
        <dbReference type="ARBA" id="ARBA00022960"/>
    </source>
</evidence>
<protein>
    <recommendedName>
        <fullName evidence="10">Probable lipid II flippase MurJ</fullName>
    </recommendedName>
</protein>
<dbReference type="RefSeq" id="WP_304996135.1">
    <property type="nucleotide sequence ID" value="NZ_CP101717.1"/>
</dbReference>
<proteinExistence type="inferred from homology"/>
<dbReference type="GO" id="GO:0009252">
    <property type="term" value="P:peptidoglycan biosynthetic process"/>
    <property type="evidence" value="ECO:0007669"/>
    <property type="project" value="UniProtKB-UniRule"/>
</dbReference>
<evidence type="ECO:0000256" key="3">
    <source>
        <dbReference type="ARBA" id="ARBA00022692"/>
    </source>
</evidence>
<reference evidence="12" key="1">
    <citation type="submission" date="2022-07" db="EMBL/GenBank/DDBJ databases">
        <title>Complete genome sequence of Salinispirillum sp. LH10-3-1 capable of multiple carbohydrate inversion isolated from a soda lake.</title>
        <authorList>
            <person name="Liu J."/>
            <person name="Zhai Y."/>
            <person name="Zhang H."/>
            <person name="Yang H."/>
            <person name="Qu J."/>
            <person name="Li J."/>
        </authorList>
    </citation>
    <scope>NUCLEOTIDE SEQUENCE</scope>
    <source>
        <strain evidence="12">LH 10-3-1</strain>
    </source>
</reference>
<evidence type="ECO:0000256" key="1">
    <source>
        <dbReference type="ARBA" id="ARBA00004651"/>
    </source>
</evidence>
<dbReference type="PIRSF" id="PIRSF002869">
    <property type="entry name" value="MviN"/>
    <property type="match status" value="1"/>
</dbReference>
<feature type="transmembrane region" description="Helical" evidence="10">
    <location>
        <begin position="235"/>
        <end position="257"/>
    </location>
</feature>
<feature type="transmembrane region" description="Helical" evidence="10">
    <location>
        <begin position="191"/>
        <end position="214"/>
    </location>
</feature>
<dbReference type="InterPro" id="IPR051050">
    <property type="entry name" value="Lipid_II_flippase_MurJ/MviN"/>
</dbReference>
<evidence type="ECO:0000256" key="9">
    <source>
        <dbReference type="ARBA" id="ARBA00061532"/>
    </source>
</evidence>
<dbReference type="GO" id="GO:0008360">
    <property type="term" value="P:regulation of cell shape"/>
    <property type="evidence" value="ECO:0007669"/>
    <property type="project" value="UniProtKB-UniRule"/>
</dbReference>
<dbReference type="Pfam" id="PF03023">
    <property type="entry name" value="MurJ"/>
    <property type="match status" value="1"/>
</dbReference>
<dbReference type="InterPro" id="IPR004268">
    <property type="entry name" value="MurJ"/>
</dbReference>
<dbReference type="GO" id="GO:0005886">
    <property type="term" value="C:plasma membrane"/>
    <property type="evidence" value="ECO:0007669"/>
    <property type="project" value="UniProtKB-SubCell"/>
</dbReference>
<evidence type="ECO:0000256" key="6">
    <source>
        <dbReference type="ARBA" id="ARBA00022989"/>
    </source>
</evidence>
<dbReference type="GO" id="GO:0034204">
    <property type="term" value="P:lipid translocation"/>
    <property type="evidence" value="ECO:0007669"/>
    <property type="project" value="TreeGrafter"/>
</dbReference>
<evidence type="ECO:0000256" key="10">
    <source>
        <dbReference type="HAMAP-Rule" id="MF_02078"/>
    </source>
</evidence>
<feature type="transmembrane region" description="Helical" evidence="10">
    <location>
        <begin position="164"/>
        <end position="185"/>
    </location>
</feature>
<dbReference type="HAMAP" id="MF_02078">
    <property type="entry name" value="MurJ_MviN"/>
    <property type="match status" value="1"/>
</dbReference>
<evidence type="ECO:0000256" key="11">
    <source>
        <dbReference type="PIRNR" id="PIRNR002869"/>
    </source>
</evidence>
<dbReference type="PANTHER" id="PTHR47019:SF1">
    <property type="entry name" value="LIPID II FLIPPASE MURJ"/>
    <property type="match status" value="1"/>
</dbReference>
<dbReference type="AlphaFoldDB" id="A0AB38YHJ3"/>
<keyword evidence="10" id="KW-0997">Cell inner membrane</keyword>
<keyword evidence="10 11" id="KW-0961">Cell wall biogenesis/degradation</keyword>
<comment type="similarity">
    <text evidence="9 10 11">Belongs to the MurJ/MviN family.</text>
</comment>
<organism evidence="12">
    <name type="scientific">Salinispirillum sp. LH 10-3-1</name>
    <dbReference type="NCBI Taxonomy" id="2952525"/>
    <lineage>
        <taxon>Bacteria</taxon>
        <taxon>Pseudomonadati</taxon>
        <taxon>Pseudomonadota</taxon>
        <taxon>Gammaproteobacteria</taxon>
        <taxon>Oceanospirillales</taxon>
        <taxon>Saccharospirillaceae</taxon>
        <taxon>Salinispirillum</taxon>
    </lineage>
</organism>
<dbReference type="EMBL" id="CP101717">
    <property type="protein sequence ID" value="WLD58849.1"/>
    <property type="molecule type" value="Genomic_DNA"/>
</dbReference>
<feature type="transmembrane region" description="Helical" evidence="10">
    <location>
        <begin position="29"/>
        <end position="48"/>
    </location>
</feature>
<dbReference type="PRINTS" id="PR01806">
    <property type="entry name" value="VIRFACTRMVIN"/>
</dbReference>
<comment type="function">
    <text evidence="8 10 11">Involved in peptidoglycan biosynthesis. Transports lipid-linked peptidoglycan precursors from the inner to the outer leaflet of the cytoplasmic membrane.</text>
</comment>
<keyword evidence="4 10" id="KW-0133">Cell shape</keyword>
<comment type="subcellular location">
    <subcellularLocation>
        <location evidence="10">Cell inner membrane</location>
        <topology evidence="10">Multi-pass membrane protein</topology>
    </subcellularLocation>
    <subcellularLocation>
        <location evidence="1">Cell membrane</location>
        <topology evidence="1">Multi-pass membrane protein</topology>
    </subcellularLocation>
</comment>
<dbReference type="NCBIfam" id="TIGR01695">
    <property type="entry name" value="murJ_mviN"/>
    <property type="match status" value="1"/>
</dbReference>
<feature type="transmembrane region" description="Helical" evidence="10">
    <location>
        <begin position="90"/>
        <end position="117"/>
    </location>
</feature>
<keyword evidence="6 10" id="KW-1133">Transmembrane helix</keyword>
<dbReference type="GO" id="GO:0071555">
    <property type="term" value="P:cell wall organization"/>
    <property type="evidence" value="ECO:0007669"/>
    <property type="project" value="UniProtKB-UniRule"/>
</dbReference>
<keyword evidence="10 11" id="KW-0813">Transport</keyword>
<evidence type="ECO:0000256" key="8">
    <source>
        <dbReference type="ARBA" id="ARBA00060041"/>
    </source>
</evidence>
<gene>
    <name evidence="10 12" type="primary">murJ</name>
    <name evidence="12" type="ORF">NFC81_03395</name>
</gene>
<feature type="transmembrane region" description="Helical" evidence="10">
    <location>
        <begin position="137"/>
        <end position="157"/>
    </location>
</feature>